<evidence type="ECO:0000256" key="7">
    <source>
        <dbReference type="SAM" id="MobiDB-lite"/>
    </source>
</evidence>
<dbReference type="OrthoDB" id="9783154at2"/>
<feature type="chain" id="PRO_5021835786" evidence="8">
    <location>
        <begin position="26"/>
        <end position="623"/>
    </location>
</feature>
<dbReference type="EC" id="3.1.6.1" evidence="10"/>
<evidence type="ECO:0000256" key="6">
    <source>
        <dbReference type="ARBA" id="ARBA00022837"/>
    </source>
</evidence>
<protein>
    <submittedName>
        <fullName evidence="10">Arylsulfatase</fullName>
        <ecNumber evidence="10">3.1.6.1</ecNumber>
    </submittedName>
</protein>
<accession>A0A517P5L9</accession>
<proteinExistence type="inferred from homology"/>
<feature type="region of interest" description="Disordered" evidence="7">
    <location>
        <begin position="604"/>
        <end position="623"/>
    </location>
</feature>
<feature type="domain" description="Sulfatase N-terminal" evidence="9">
    <location>
        <begin position="32"/>
        <end position="384"/>
    </location>
</feature>
<dbReference type="InterPro" id="IPR017850">
    <property type="entry name" value="Alkaline_phosphatase_core_sf"/>
</dbReference>
<dbReference type="Gene3D" id="3.40.720.10">
    <property type="entry name" value="Alkaline Phosphatase, subunit A"/>
    <property type="match status" value="1"/>
</dbReference>
<name>A0A517P5L9_9PLAN</name>
<dbReference type="PANTHER" id="PTHR42693:SF42">
    <property type="entry name" value="ARYLSULFATASE G"/>
    <property type="match status" value="1"/>
</dbReference>
<dbReference type="InterPro" id="IPR000917">
    <property type="entry name" value="Sulfatase_N"/>
</dbReference>
<dbReference type="CDD" id="cd16144">
    <property type="entry name" value="ARS_like"/>
    <property type="match status" value="1"/>
</dbReference>
<evidence type="ECO:0000313" key="10">
    <source>
        <dbReference type="EMBL" id="QDT14655.1"/>
    </source>
</evidence>
<dbReference type="GO" id="GO:0004065">
    <property type="term" value="F:arylsulfatase activity"/>
    <property type="evidence" value="ECO:0007669"/>
    <property type="project" value="UniProtKB-EC"/>
</dbReference>
<keyword evidence="11" id="KW-1185">Reference proteome</keyword>
<dbReference type="KEGG" id="acaf:CA12_07320"/>
<keyword evidence="5 10" id="KW-0378">Hydrolase</keyword>
<comment type="similarity">
    <text evidence="2">Belongs to the sulfatase family.</text>
</comment>
<keyword evidence="4 8" id="KW-0732">Signal</keyword>
<dbReference type="AlphaFoldDB" id="A0A517P5L9"/>
<dbReference type="InterPro" id="IPR024607">
    <property type="entry name" value="Sulfatase_CS"/>
</dbReference>
<evidence type="ECO:0000256" key="4">
    <source>
        <dbReference type="ARBA" id="ARBA00022729"/>
    </source>
</evidence>
<dbReference type="SUPFAM" id="SSF53649">
    <property type="entry name" value="Alkaline phosphatase-like"/>
    <property type="match status" value="1"/>
</dbReference>
<dbReference type="GO" id="GO:0046872">
    <property type="term" value="F:metal ion binding"/>
    <property type="evidence" value="ECO:0007669"/>
    <property type="project" value="UniProtKB-KW"/>
</dbReference>
<evidence type="ECO:0000256" key="3">
    <source>
        <dbReference type="ARBA" id="ARBA00022723"/>
    </source>
</evidence>
<gene>
    <name evidence="10" type="primary">atsA_10</name>
    <name evidence="10" type="ORF">CA12_07320</name>
</gene>
<organism evidence="10 11">
    <name type="scientific">Alienimonas californiensis</name>
    <dbReference type="NCBI Taxonomy" id="2527989"/>
    <lineage>
        <taxon>Bacteria</taxon>
        <taxon>Pseudomonadati</taxon>
        <taxon>Planctomycetota</taxon>
        <taxon>Planctomycetia</taxon>
        <taxon>Planctomycetales</taxon>
        <taxon>Planctomycetaceae</taxon>
        <taxon>Alienimonas</taxon>
    </lineage>
</organism>
<evidence type="ECO:0000256" key="1">
    <source>
        <dbReference type="ARBA" id="ARBA00001913"/>
    </source>
</evidence>
<evidence type="ECO:0000313" key="11">
    <source>
        <dbReference type="Proteomes" id="UP000318741"/>
    </source>
</evidence>
<dbReference type="Proteomes" id="UP000318741">
    <property type="component" value="Chromosome"/>
</dbReference>
<dbReference type="FunFam" id="3.40.720.10:FF:000230">
    <property type="entry name" value="Arylsulfatase (A or B)"/>
    <property type="match status" value="1"/>
</dbReference>
<evidence type="ECO:0000259" key="9">
    <source>
        <dbReference type="Pfam" id="PF00884"/>
    </source>
</evidence>
<evidence type="ECO:0000256" key="8">
    <source>
        <dbReference type="SAM" id="SignalP"/>
    </source>
</evidence>
<evidence type="ECO:0000256" key="5">
    <source>
        <dbReference type="ARBA" id="ARBA00022801"/>
    </source>
</evidence>
<dbReference type="InterPro" id="IPR050738">
    <property type="entry name" value="Sulfatase"/>
</dbReference>
<dbReference type="RefSeq" id="WP_145357529.1">
    <property type="nucleotide sequence ID" value="NZ_CP036265.1"/>
</dbReference>
<dbReference type="PROSITE" id="PS00149">
    <property type="entry name" value="SULFATASE_2"/>
    <property type="match status" value="1"/>
</dbReference>
<keyword evidence="6" id="KW-0106">Calcium</keyword>
<dbReference type="PANTHER" id="PTHR42693">
    <property type="entry name" value="ARYLSULFATASE FAMILY MEMBER"/>
    <property type="match status" value="1"/>
</dbReference>
<dbReference type="Pfam" id="PF00884">
    <property type="entry name" value="Sulfatase"/>
    <property type="match status" value="1"/>
</dbReference>
<comment type="cofactor">
    <cofactor evidence="1">
        <name>Ca(2+)</name>
        <dbReference type="ChEBI" id="CHEBI:29108"/>
    </cofactor>
</comment>
<evidence type="ECO:0000256" key="2">
    <source>
        <dbReference type="ARBA" id="ARBA00008779"/>
    </source>
</evidence>
<dbReference type="EMBL" id="CP036265">
    <property type="protein sequence ID" value="QDT14655.1"/>
    <property type="molecule type" value="Genomic_DNA"/>
</dbReference>
<reference evidence="10 11" key="1">
    <citation type="submission" date="2019-02" db="EMBL/GenBank/DDBJ databases">
        <title>Deep-cultivation of Planctomycetes and their phenomic and genomic characterization uncovers novel biology.</title>
        <authorList>
            <person name="Wiegand S."/>
            <person name="Jogler M."/>
            <person name="Boedeker C."/>
            <person name="Pinto D."/>
            <person name="Vollmers J."/>
            <person name="Rivas-Marin E."/>
            <person name="Kohn T."/>
            <person name="Peeters S.H."/>
            <person name="Heuer A."/>
            <person name="Rast P."/>
            <person name="Oberbeckmann S."/>
            <person name="Bunk B."/>
            <person name="Jeske O."/>
            <person name="Meyerdierks A."/>
            <person name="Storesund J.E."/>
            <person name="Kallscheuer N."/>
            <person name="Luecker S."/>
            <person name="Lage O.M."/>
            <person name="Pohl T."/>
            <person name="Merkel B.J."/>
            <person name="Hornburger P."/>
            <person name="Mueller R.-W."/>
            <person name="Bruemmer F."/>
            <person name="Labrenz M."/>
            <person name="Spormann A.M."/>
            <person name="Op den Camp H."/>
            <person name="Overmann J."/>
            <person name="Amann R."/>
            <person name="Jetten M.S.M."/>
            <person name="Mascher T."/>
            <person name="Medema M.H."/>
            <person name="Devos D.P."/>
            <person name="Kaster A.-K."/>
            <person name="Ovreas L."/>
            <person name="Rohde M."/>
            <person name="Galperin M.Y."/>
            <person name="Jogler C."/>
        </authorList>
    </citation>
    <scope>NUCLEOTIDE SEQUENCE [LARGE SCALE GENOMIC DNA]</scope>
    <source>
        <strain evidence="10 11">CA12</strain>
    </source>
</reference>
<sequence precursor="true">MVRSGRFRFAATVAVCWSAWTNAFSAEEKPRPNVVLILADDLGWQDVGCYDVDEPCPYETPNIDRLATQGTKFWQAYSPAPTCAPSRAAILSGTHPARAQKTHVVGGAPPAPHSPASPLISPWYSGRMPLSDVTIAEALKPYGYTTGHVGKWHVAINHNAFPQPEDQGFDFTRSDRGATSSQRPHRLTDFATVAEDDPYRLDEDGFPFDQNTEDALTFLRTHKAEPFFLYHATWLVHSPIHTRSEALLRKYCEKMNVPFPTEPEEWLLEGQQNPFYGAMVEMLDHYVGEVIGYLDETDDPRRPGHKLAENTYVIFTSDNGGMEKHPGEIITDNAPLDKGKINAKEGGVRVPLIVRGPGVPAGAESDAMVNGLDFYPTILEWTGAPRPVAQRLDGVSLASYLAADPADRPPLLDSDGAPRDTMVWHFPHGPMQSTIRIGGEKLVRNWGETLLPGQEGLDLFRLYDEGGNRVDLEEARDLSAERPARAAAMNAELERRLAAMNASAPYLNPDARRAGPERAKVCRPLDHGRDGNVVWATFEERGANVVRADLIYTNNGGERYEEWYRLPARLDGERAEATLPGDATHYLFNFVDENHYLVSYPAMAPEKGRSEPPSTAAFTAAAE</sequence>
<feature type="signal peptide" evidence="8">
    <location>
        <begin position="1"/>
        <end position="25"/>
    </location>
</feature>
<keyword evidence="3" id="KW-0479">Metal-binding</keyword>